<dbReference type="STRING" id="935700.jaqu_19530"/>
<proteinExistence type="predicted"/>
<keyword evidence="3" id="KW-0378">Hydrolase</keyword>
<sequence length="301" mass="32470">MWTPHFEAFVASARGKPQLWRTMVGTVVIFAVYGALFMAFVTVVGLVTMADGDTASQVWLLNFLSGRNPTGVVTLLLTFGFMALGAWIAARALHGRDFRSLVGPDVLSNFIPAAIITGLIGGASAAYAFLFTDIALEPNTPLVLFLTFLPAALIALLVQTGAEELVFRGYLQTQLAARFRSPIVWMLIPSLLFGALHLDFSDGGLAPNDGLIFAATTLVGLLTADLTRVTGGIGAAWGLHFVNNVQALLIVSLDDILSGLSIWKTPFGRDDIEELPLLLLQDMFVLVVIWAAIRLWLARRA</sequence>
<dbReference type="EMBL" id="JYFE01000036">
    <property type="protein sequence ID" value="KIT16357.1"/>
    <property type="molecule type" value="Genomic_DNA"/>
</dbReference>
<feature type="transmembrane region" description="Helical" evidence="1">
    <location>
        <begin position="179"/>
        <end position="198"/>
    </location>
</feature>
<organism evidence="3 4">
    <name type="scientific">Jannaschia aquimarina</name>
    <dbReference type="NCBI Taxonomy" id="935700"/>
    <lineage>
        <taxon>Bacteria</taxon>
        <taxon>Pseudomonadati</taxon>
        <taxon>Pseudomonadota</taxon>
        <taxon>Alphaproteobacteria</taxon>
        <taxon>Rhodobacterales</taxon>
        <taxon>Roseobacteraceae</taxon>
        <taxon>Jannaschia</taxon>
    </lineage>
</organism>
<dbReference type="Pfam" id="PF02517">
    <property type="entry name" value="Rce1-like"/>
    <property type="match status" value="1"/>
</dbReference>
<reference evidence="3 4" key="1">
    <citation type="submission" date="2015-02" db="EMBL/GenBank/DDBJ databases">
        <title>Genome Sequence of Jannaschia aquimarina DSM28248, a member of the Roseobacter clade.</title>
        <authorList>
            <person name="Voget S."/>
            <person name="Daniel R."/>
        </authorList>
    </citation>
    <scope>NUCLEOTIDE SEQUENCE [LARGE SCALE GENOMIC DNA]</scope>
    <source>
        <strain evidence="3 4">GSW-M26</strain>
    </source>
</reference>
<keyword evidence="1" id="KW-0812">Transmembrane</keyword>
<evidence type="ECO:0000313" key="3">
    <source>
        <dbReference type="EMBL" id="KIT16357.1"/>
    </source>
</evidence>
<keyword evidence="1" id="KW-1133">Transmembrane helix</keyword>
<dbReference type="GO" id="GO:0006508">
    <property type="term" value="P:proteolysis"/>
    <property type="evidence" value="ECO:0007669"/>
    <property type="project" value="UniProtKB-KW"/>
</dbReference>
<keyword evidence="1" id="KW-0472">Membrane</keyword>
<feature type="transmembrane region" description="Helical" evidence="1">
    <location>
        <begin position="24"/>
        <end position="50"/>
    </location>
</feature>
<keyword evidence="3" id="KW-0645">Protease</keyword>
<dbReference type="GO" id="GO:0004175">
    <property type="term" value="F:endopeptidase activity"/>
    <property type="evidence" value="ECO:0007669"/>
    <property type="project" value="UniProtKB-ARBA"/>
</dbReference>
<feature type="transmembrane region" description="Helical" evidence="1">
    <location>
        <begin position="70"/>
        <end position="90"/>
    </location>
</feature>
<evidence type="ECO:0000256" key="1">
    <source>
        <dbReference type="SAM" id="Phobius"/>
    </source>
</evidence>
<feature type="transmembrane region" description="Helical" evidence="1">
    <location>
        <begin position="110"/>
        <end position="130"/>
    </location>
</feature>
<feature type="transmembrane region" description="Helical" evidence="1">
    <location>
        <begin position="210"/>
        <end position="229"/>
    </location>
</feature>
<dbReference type="RefSeq" id="WP_052500896.1">
    <property type="nucleotide sequence ID" value="NZ_FZPF01000009.1"/>
</dbReference>
<evidence type="ECO:0000313" key="4">
    <source>
        <dbReference type="Proteomes" id="UP000032232"/>
    </source>
</evidence>
<dbReference type="InterPro" id="IPR003675">
    <property type="entry name" value="Rce1/LyrA-like_dom"/>
</dbReference>
<feature type="transmembrane region" description="Helical" evidence="1">
    <location>
        <begin position="142"/>
        <end position="158"/>
    </location>
</feature>
<dbReference type="PATRIC" id="fig|935700.4.peg.2020"/>
<keyword evidence="4" id="KW-1185">Reference proteome</keyword>
<name>A0A0D1CNR9_9RHOB</name>
<dbReference type="AlphaFoldDB" id="A0A0D1CNR9"/>
<gene>
    <name evidence="3" type="ORF">jaqu_19530</name>
</gene>
<dbReference type="Proteomes" id="UP000032232">
    <property type="component" value="Unassembled WGS sequence"/>
</dbReference>
<evidence type="ECO:0000259" key="2">
    <source>
        <dbReference type="Pfam" id="PF02517"/>
    </source>
</evidence>
<feature type="domain" description="CAAX prenyl protease 2/Lysostaphin resistance protein A-like" evidence="2">
    <location>
        <begin position="147"/>
        <end position="245"/>
    </location>
</feature>
<accession>A0A0D1CNR9</accession>
<comment type="caution">
    <text evidence="3">The sequence shown here is derived from an EMBL/GenBank/DDBJ whole genome shotgun (WGS) entry which is preliminary data.</text>
</comment>
<dbReference type="GO" id="GO:0080120">
    <property type="term" value="P:CAAX-box protein maturation"/>
    <property type="evidence" value="ECO:0007669"/>
    <property type="project" value="UniProtKB-ARBA"/>
</dbReference>
<feature type="transmembrane region" description="Helical" evidence="1">
    <location>
        <begin position="275"/>
        <end position="297"/>
    </location>
</feature>
<dbReference type="OrthoDB" id="7171777at2"/>
<protein>
    <submittedName>
        <fullName evidence="3">CAAX amino terminal protease self-immunity</fullName>
    </submittedName>
</protein>